<dbReference type="PANTHER" id="PTHR30619:SF1">
    <property type="entry name" value="RECOMBINATION PROTEIN 2"/>
    <property type="match status" value="1"/>
</dbReference>
<protein>
    <recommendedName>
        <fullName evidence="2">DUF6603 domain-containing protein</fullName>
    </recommendedName>
</protein>
<feature type="compositionally biased region" description="Basic and acidic residues" evidence="1">
    <location>
        <begin position="1458"/>
        <end position="1471"/>
    </location>
</feature>
<gene>
    <name evidence="3" type="ORF">TRIVIDRAFT_225720</name>
</gene>
<organism evidence="3 4">
    <name type="scientific">Hypocrea virens (strain Gv29-8 / FGSC 10586)</name>
    <name type="common">Gliocladium virens</name>
    <name type="synonym">Trichoderma virens</name>
    <dbReference type="NCBI Taxonomy" id="413071"/>
    <lineage>
        <taxon>Eukaryota</taxon>
        <taxon>Fungi</taxon>
        <taxon>Dikarya</taxon>
        <taxon>Ascomycota</taxon>
        <taxon>Pezizomycotina</taxon>
        <taxon>Sordariomycetes</taxon>
        <taxon>Hypocreomycetidae</taxon>
        <taxon>Hypocreales</taxon>
        <taxon>Hypocreaceae</taxon>
        <taxon>Trichoderma</taxon>
    </lineage>
</organism>
<dbReference type="OMA" id="MSCVIDP"/>
<dbReference type="Gene3D" id="3.60.15.10">
    <property type="entry name" value="Ribonuclease Z/Hydroxyacylglutathione hydrolase-like"/>
    <property type="match status" value="1"/>
</dbReference>
<accession>G9N481</accession>
<evidence type="ECO:0000313" key="4">
    <source>
        <dbReference type="Proteomes" id="UP000007115"/>
    </source>
</evidence>
<dbReference type="OrthoDB" id="5352492at2759"/>
<feature type="domain" description="DUF6603" evidence="2">
    <location>
        <begin position="1492"/>
        <end position="1981"/>
    </location>
</feature>
<dbReference type="InterPro" id="IPR052159">
    <property type="entry name" value="Competence_DNA_uptake"/>
</dbReference>
<dbReference type="InterPro" id="IPR046538">
    <property type="entry name" value="DUF6603"/>
</dbReference>
<dbReference type="EMBL" id="ABDF02000086">
    <property type="protein sequence ID" value="EHK18407.1"/>
    <property type="molecule type" value="Genomic_DNA"/>
</dbReference>
<sequence>MTDAYNSYEVHSNFINVGAGDGAIHLLVKNKTIIERAVLIDGGDKTAYEELKSAIFALKKSYGPLNTNNILFKFTAIVITHWDGDHYRALTRVLHDDFKLQGKSTLIDKNCTFYCPATAMNKINNTKWRVEDGQLYFLDDHRKRIPICKAVISTDCIGYDLFTNEPIFTSPAIKWTRMLSLASVYQCAKLRNKLSPIFLIVGLDFCFVDDTTRTILADERKKVTKAREINGASLMATIIWPRDDSNLRVSLYTGGDAEEERERHLLKWMGNTKKDVFLDVVKTGHHGSHFALPENIVNFKSQAFVISAGQKHGHPSFSVIFYLLQVASIFAKNEVEPNLKILGTRKPYWLDKPVEELTTNHLNLNTVMGYNDGTAVIFDALLEVMRFTKDQEITKDLINEFNTNMNETSGEVIKRMKNFFHLQGYKLNELASIGEGKTFLNQDKTWKPPTSKNLNADDEYFEALKAARSTISIGWTEHLCKPRNNDDDVQFVSVKANSDGIESQLVKIGENKTWNTGVKTAARWSKIDETECPVARVFDDKTGKYKIIRRVRNLLDTVVASADLDQPLGEWTNELFIRDVKKAQSQAGAGFPRIGRFERLELSDDASHIAFWLNQCFLDAATLRVSGITNETENVVLNTIDIQIRPKLGTETAANEPTCLVFTTDQVVRNAQFGEIGAGLPQTSLGYDKRLPGFVFALDTSQTNGAMSLPQFVELIGFPISPVIKEALSPVKLRLAPSRSSFDANAYKGPDYCSGLWFIPFHDMRVIFRMAMELDHVDSPDKSISISSSAIEKFLKESGLACNVSDILVTGTRVFESMLDTHMQTASLFGIQAKLSIRTSEQDLGEQGSSVFSSLFDGLTFTGGINFVRDYGFELTLQLHDDTSKVLTQLLQWCQTLMARSSDNQSVPSISEISIQDAVTEIEDAFGTILSGLNVHSLIIGFESKLTGGKPLEKMPKPTYFTVKIEAKLKNDKVPFSATLQWRHGVYSLSCELQHPSYPTISSIPQLPQRYSNLRFIPTTDVPNKLSIKDLVNQKDLVFPHGIPDMISDARFQISTLGKRKTVSLEGRLECSPLTEGQPGFDTGSSPPVFRFNELHIDLTVIFDNQPMTDFILEFDAVTELRLPSSYKPDHSWGIIEDVTSITTKVEHVGEKKDSSWKISGKVGNLQIAHLYDLFAKDGSNDAIMELMAGVHIDYIFIEYEYNKNLPGKLEIDGFLTLGTPRDGLELELQYTHMGKSKKGEEKEDSGWFFNARAAAATGKEPGGKEKTYKIATLLKDLVDDVNDLPEIVRNVEIPRSCLEANLACRRVTSKNGEKHAVFALTITIATKIGKFDVTLAQICSYTANKDKQNPESRPGRILRISLSGIGKVDIPVVGEAAPPFDQVGIVWTNRDITPTELDELNNHVFMHQSLLVKSRSGDAVGDQEPDSSSEVRFLKGFHFQVALLEGSRPRLILDHIVGGKEKDPKQKEKGLTAGGPTDTSPDGGKSVAPMSKTFGPLSIRNIGLSVSGPNYSTINLSLDAIVKMGPLTFALLGFTITLDLTVLCHPENLKSLMSNARINGMSVAFDKPPTRIAGMINPFDDKFTSKGFEGAMAVSLSEWSAMAGGRYEELYPDLKIKSFSLFGMVQGPIAEFGCAELNGLTGGFGYNSRLELPADASGVVNFPFIALNRSTSQGGSVMDQMNLILTRGVKDVISTAKEEMWLVAGVGIKAFQTFNGHAIFALTLNDQPKFAVLATATAMFPKPPQGNARPDAPPKDTFIVVDIAMSCVIDPFHGTVIATGELTPLSFILNKECKLTGSFAMAYFLPNSPHDGDFVFSVGGYHPNFQRPSHYPIVRNQVGIDWQYDKSLRISGEAYFAITPQAVMGGGRLDMVFYTSALKDHLSITVVFSAYANFLMHFHPFSFEINIGVSIYASAKMDLLLCTKTYSPLALSASLSLWGPPIAGLVTLKLWEFEIKVAFGPSRFKPKSLSLNQFVRVVKNLPAEEPRDGGKEKEIPNHIVSVIAGKVATGENKTTNSVEISAAGLLIQVQARVPVLSALISGNTETKKSIVQTGNGETITPQIFARPMLLKNPFQKSELVVTLLQKNGEEIKLNANPLIQSLPPALWGDYVEKPDLASLKASTIPHVIGYNLSLHPKLPSADNLPAILVEEFNPIDVSERIKPIEKLNDDGCFRLASNIAVEVSNSQEEKEKQKKKKKDVFAAWDQFKNVCSGGGLGRDAQLVKIFTETKRIAT</sequence>
<evidence type="ECO:0000313" key="3">
    <source>
        <dbReference type="EMBL" id="EHK18407.1"/>
    </source>
</evidence>
<dbReference type="HOGENOM" id="CLU_001050_1_0_1"/>
<dbReference type="SUPFAM" id="SSF56281">
    <property type="entry name" value="Metallo-hydrolase/oxidoreductase"/>
    <property type="match status" value="1"/>
</dbReference>
<dbReference type="eggNOG" id="ENOG502R9QD">
    <property type="taxonomic scope" value="Eukaryota"/>
</dbReference>
<dbReference type="GeneID" id="25791966"/>
<reference evidence="3 4" key="1">
    <citation type="journal article" date="2011" name="Genome Biol.">
        <title>Comparative genome sequence analysis underscores mycoparasitism as the ancestral life style of Trichoderma.</title>
        <authorList>
            <person name="Kubicek C.P."/>
            <person name="Herrera-Estrella A."/>
            <person name="Seidl-Seiboth V."/>
            <person name="Martinez D.A."/>
            <person name="Druzhinina I.S."/>
            <person name="Thon M."/>
            <person name="Zeilinger S."/>
            <person name="Casas-Flores S."/>
            <person name="Horwitz B.A."/>
            <person name="Mukherjee P.K."/>
            <person name="Mukherjee M."/>
            <person name="Kredics L."/>
            <person name="Alcaraz L.D."/>
            <person name="Aerts A."/>
            <person name="Antal Z."/>
            <person name="Atanasova L."/>
            <person name="Cervantes-Badillo M.G."/>
            <person name="Challacombe J."/>
            <person name="Chertkov O."/>
            <person name="McCluskey K."/>
            <person name="Coulpier F."/>
            <person name="Deshpande N."/>
            <person name="von Doehren H."/>
            <person name="Ebbole D.J."/>
            <person name="Esquivel-Naranjo E.U."/>
            <person name="Fekete E."/>
            <person name="Flipphi M."/>
            <person name="Glaser F."/>
            <person name="Gomez-Rodriguez E.Y."/>
            <person name="Gruber S."/>
            <person name="Han C."/>
            <person name="Henrissat B."/>
            <person name="Hermosa R."/>
            <person name="Hernandez-Onate M."/>
            <person name="Karaffa L."/>
            <person name="Kosti I."/>
            <person name="Le Crom S."/>
            <person name="Lindquist E."/>
            <person name="Lucas S."/>
            <person name="Luebeck M."/>
            <person name="Luebeck P.S."/>
            <person name="Margeot A."/>
            <person name="Metz B."/>
            <person name="Misra M."/>
            <person name="Nevalainen H."/>
            <person name="Omann M."/>
            <person name="Packer N."/>
            <person name="Perrone G."/>
            <person name="Uresti-Rivera E.E."/>
            <person name="Salamov A."/>
            <person name="Schmoll M."/>
            <person name="Seiboth B."/>
            <person name="Shapiro H."/>
            <person name="Sukno S."/>
            <person name="Tamayo-Ramos J.A."/>
            <person name="Tisch D."/>
            <person name="Wiest A."/>
            <person name="Wilkinson H.H."/>
            <person name="Zhang M."/>
            <person name="Coutinho P.M."/>
            <person name="Kenerley C.M."/>
            <person name="Monte E."/>
            <person name="Baker S.E."/>
            <person name="Grigoriev I.V."/>
        </authorList>
    </citation>
    <scope>NUCLEOTIDE SEQUENCE [LARGE SCALE GENOMIC DNA]</scope>
    <source>
        <strain evidence="4">Gv29-8 / FGSC 10586</strain>
    </source>
</reference>
<dbReference type="Proteomes" id="UP000007115">
    <property type="component" value="Unassembled WGS sequence"/>
</dbReference>
<evidence type="ECO:0000259" key="2">
    <source>
        <dbReference type="Pfam" id="PF20248"/>
    </source>
</evidence>
<dbReference type="RefSeq" id="XP_013952607.1">
    <property type="nucleotide sequence ID" value="XM_014097132.1"/>
</dbReference>
<dbReference type="STRING" id="413071.G9N481"/>
<evidence type="ECO:0000256" key="1">
    <source>
        <dbReference type="SAM" id="MobiDB-lite"/>
    </source>
</evidence>
<feature type="region of interest" description="Disordered" evidence="1">
    <location>
        <begin position="1458"/>
        <end position="1490"/>
    </location>
</feature>
<name>G9N481_HYPVG</name>
<dbReference type="PANTHER" id="PTHR30619">
    <property type="entry name" value="DNA INTERNALIZATION/COMPETENCE PROTEIN COMEC/REC2"/>
    <property type="match status" value="1"/>
</dbReference>
<dbReference type="VEuPathDB" id="FungiDB:TRIVIDRAFT_225720"/>
<dbReference type="InterPro" id="IPR036866">
    <property type="entry name" value="RibonucZ/Hydroxyglut_hydro"/>
</dbReference>
<keyword evidence="4" id="KW-1185">Reference proteome</keyword>
<comment type="caution">
    <text evidence="3">The sequence shown here is derived from an EMBL/GenBank/DDBJ whole genome shotgun (WGS) entry which is preliminary data.</text>
</comment>
<dbReference type="Pfam" id="PF20248">
    <property type="entry name" value="DUF6603"/>
    <property type="match status" value="1"/>
</dbReference>
<proteinExistence type="predicted"/>
<dbReference type="InParanoid" id="G9N481"/>